<dbReference type="EMBL" id="WWCT01000062">
    <property type="protein sequence ID" value="MYN30743.1"/>
    <property type="molecule type" value="Genomic_DNA"/>
</dbReference>
<feature type="compositionally biased region" description="Polar residues" evidence="1">
    <location>
        <begin position="72"/>
        <end position="85"/>
    </location>
</feature>
<feature type="signal peptide" evidence="2">
    <location>
        <begin position="1"/>
        <end position="23"/>
    </location>
</feature>
<sequence>MHMTLFPRLVLLVLAAACVGGCALSPRVDQQFGSSVKLALAQQTLNPQARDNRSPVNGLDAQAAKSAYDNYQRSYASPEQQQNAFTIGVGK</sequence>
<evidence type="ECO:0000256" key="1">
    <source>
        <dbReference type="SAM" id="MobiDB-lite"/>
    </source>
</evidence>
<dbReference type="RefSeq" id="WP_161058376.1">
    <property type="nucleotide sequence ID" value="NZ_WWCT01000062.1"/>
</dbReference>
<keyword evidence="2" id="KW-0732">Signal</keyword>
<dbReference type="Proteomes" id="UP000642144">
    <property type="component" value="Unassembled WGS sequence"/>
</dbReference>
<feature type="region of interest" description="Disordered" evidence="1">
    <location>
        <begin position="72"/>
        <end position="91"/>
    </location>
</feature>
<protein>
    <submittedName>
        <fullName evidence="3">Pilus assembly protein</fullName>
    </submittedName>
</protein>
<comment type="caution">
    <text evidence="3">The sequence shown here is derived from an EMBL/GenBank/DDBJ whole genome shotgun (WGS) entry which is preliminary data.</text>
</comment>
<evidence type="ECO:0000313" key="4">
    <source>
        <dbReference type="Proteomes" id="UP000642144"/>
    </source>
</evidence>
<name>A0ABW9W9Q8_9BURK</name>
<keyword evidence="4" id="KW-1185">Reference proteome</keyword>
<reference evidence="3 4" key="1">
    <citation type="submission" date="2019-12" db="EMBL/GenBank/DDBJ databases">
        <title>Novel species isolated from a subtropical stream in China.</title>
        <authorList>
            <person name="Lu H."/>
        </authorList>
    </citation>
    <scope>NUCLEOTIDE SEQUENCE [LARGE SCALE GENOMIC DNA]</scope>
    <source>
        <strain evidence="3 4">CY42W</strain>
    </source>
</reference>
<organism evidence="3 4">
    <name type="scientific">Duganella levis</name>
    <dbReference type="NCBI Taxonomy" id="2692169"/>
    <lineage>
        <taxon>Bacteria</taxon>
        <taxon>Pseudomonadati</taxon>
        <taxon>Pseudomonadota</taxon>
        <taxon>Betaproteobacteria</taxon>
        <taxon>Burkholderiales</taxon>
        <taxon>Oxalobacteraceae</taxon>
        <taxon>Telluria group</taxon>
        <taxon>Duganella</taxon>
    </lineage>
</organism>
<evidence type="ECO:0000313" key="3">
    <source>
        <dbReference type="EMBL" id="MYN30743.1"/>
    </source>
</evidence>
<proteinExistence type="predicted"/>
<accession>A0ABW9W9Q8</accession>
<feature type="chain" id="PRO_5045342075" evidence="2">
    <location>
        <begin position="24"/>
        <end position="91"/>
    </location>
</feature>
<evidence type="ECO:0000256" key="2">
    <source>
        <dbReference type="SAM" id="SignalP"/>
    </source>
</evidence>
<gene>
    <name evidence="3" type="ORF">GTP69_30515</name>
</gene>